<dbReference type="GO" id="GO:0003677">
    <property type="term" value="F:DNA binding"/>
    <property type="evidence" value="ECO:0007669"/>
    <property type="project" value="InterPro"/>
</dbReference>
<dbReference type="InterPro" id="IPR010982">
    <property type="entry name" value="Lambda_DNA-bd_dom_sf"/>
</dbReference>
<protein>
    <submittedName>
        <fullName evidence="1">Helix-turn-helix transcriptional regulator</fullName>
    </submittedName>
</protein>
<proteinExistence type="predicted"/>
<accession>A0A552U8A8</accession>
<dbReference type="Proteomes" id="UP000317894">
    <property type="component" value="Unassembled WGS sequence"/>
</dbReference>
<dbReference type="InterPro" id="IPR001387">
    <property type="entry name" value="Cro/C1-type_HTH"/>
</dbReference>
<name>A0A552U8A8_9SPHN</name>
<comment type="caution">
    <text evidence="1">The sequence shown here is derived from an EMBL/GenBank/DDBJ whole genome shotgun (WGS) entry which is preliminary data.</text>
</comment>
<evidence type="ECO:0000313" key="1">
    <source>
        <dbReference type="EMBL" id="TRW14419.1"/>
    </source>
</evidence>
<reference evidence="1 2" key="1">
    <citation type="submission" date="2019-07" db="EMBL/GenBank/DDBJ databases">
        <title>Novel species isolated from glacier.</title>
        <authorList>
            <person name="Liu Q."/>
            <person name="Xin Y.-H."/>
        </authorList>
    </citation>
    <scope>NUCLEOTIDE SEQUENCE [LARGE SCALE GENOMIC DNA]</scope>
    <source>
        <strain evidence="1 2">LB1R16</strain>
    </source>
</reference>
<dbReference type="SUPFAM" id="SSF47413">
    <property type="entry name" value="lambda repressor-like DNA-binding domains"/>
    <property type="match status" value="1"/>
</dbReference>
<organism evidence="1 2">
    <name type="scientific">Glacieibacterium frigidum</name>
    <dbReference type="NCBI Taxonomy" id="2593303"/>
    <lineage>
        <taxon>Bacteria</taxon>
        <taxon>Pseudomonadati</taxon>
        <taxon>Pseudomonadota</taxon>
        <taxon>Alphaproteobacteria</taxon>
        <taxon>Sphingomonadales</taxon>
        <taxon>Sphingosinicellaceae</taxon>
        <taxon>Glacieibacterium</taxon>
    </lineage>
</organism>
<dbReference type="OrthoDB" id="8902678at2"/>
<keyword evidence="2" id="KW-1185">Reference proteome</keyword>
<dbReference type="CDD" id="cd00093">
    <property type="entry name" value="HTH_XRE"/>
    <property type="match status" value="1"/>
</dbReference>
<sequence>MTTGFADRLALVLKARAISRGQLAAELQIDKSLVSRWLSGGTVPGNHNLSRLTAFVAAQVPGFTMFDWESDTARLASRLGIDDAVSSGPLSAPIHTLPSVPPFANVPDFGILPAFAAATHDTATRGSRYCGLWRSWMPTFGRPNDFHCEHTVIQKDGDWLTGYALGFSYRWPLVAMIANGQLFMHLSDSINFVTRQFSRADEPIIDQIDGLMMSPASLPHQAPTACRIIMQPITPPEATIVEVDAAIIDHAADRRLVPGAELDETMRSDLLPDCGPSAQSAGGDRLLRSDTAQRLVRTRYF</sequence>
<evidence type="ECO:0000313" key="2">
    <source>
        <dbReference type="Proteomes" id="UP000317894"/>
    </source>
</evidence>
<gene>
    <name evidence="1" type="ORF">FMM06_11965</name>
</gene>
<dbReference type="EMBL" id="VJWA01000002">
    <property type="protein sequence ID" value="TRW14419.1"/>
    <property type="molecule type" value="Genomic_DNA"/>
</dbReference>
<dbReference type="RefSeq" id="WP_144237624.1">
    <property type="nucleotide sequence ID" value="NZ_VJWA01000002.1"/>
</dbReference>
<dbReference type="AlphaFoldDB" id="A0A552U8A8"/>